<dbReference type="CDD" id="cd00063">
    <property type="entry name" value="FN3"/>
    <property type="match status" value="2"/>
</dbReference>
<dbReference type="PROSITE" id="PS50853">
    <property type="entry name" value="FN3"/>
    <property type="match status" value="2"/>
</dbReference>
<dbReference type="InterPro" id="IPR050379">
    <property type="entry name" value="Type-I_Cytokine_Rcpt"/>
</dbReference>
<keyword evidence="3" id="KW-1015">Disulfide bond</keyword>
<protein>
    <submittedName>
        <fullName evidence="10">Uncharacterized protein LOC100905270</fullName>
    </submittedName>
</protein>
<dbReference type="GO" id="GO:0009897">
    <property type="term" value="C:external side of plasma membrane"/>
    <property type="evidence" value="ECO:0007669"/>
    <property type="project" value="TreeGrafter"/>
</dbReference>
<dbReference type="KEGG" id="goe:100905270"/>
<dbReference type="InterPro" id="IPR036116">
    <property type="entry name" value="FN3_sf"/>
</dbReference>
<name>A0AAJ6QQ86_9ACAR</name>
<keyword evidence="1 7" id="KW-0732">Signal</keyword>
<dbReference type="AlphaFoldDB" id="A0AAJ6QQ86"/>
<dbReference type="Gene3D" id="2.60.40.10">
    <property type="entry name" value="Immunoglobulins"/>
    <property type="match status" value="2"/>
</dbReference>
<evidence type="ECO:0000313" key="10">
    <source>
        <dbReference type="RefSeq" id="XP_003740337.1"/>
    </source>
</evidence>
<evidence type="ECO:0000313" key="9">
    <source>
        <dbReference type="Proteomes" id="UP000694867"/>
    </source>
</evidence>
<dbReference type="Pfam" id="PF00041">
    <property type="entry name" value="fn3"/>
    <property type="match status" value="1"/>
</dbReference>
<dbReference type="SUPFAM" id="SSF49265">
    <property type="entry name" value="Fibronectin type III"/>
    <property type="match status" value="1"/>
</dbReference>
<dbReference type="Proteomes" id="UP000694867">
    <property type="component" value="Unplaced"/>
</dbReference>
<keyword evidence="4" id="KW-0675">Receptor</keyword>
<dbReference type="InterPro" id="IPR013783">
    <property type="entry name" value="Ig-like_fold"/>
</dbReference>
<evidence type="ECO:0000256" key="6">
    <source>
        <dbReference type="SAM" id="Phobius"/>
    </source>
</evidence>
<feature type="domain" description="Fibronectin type-III" evidence="8">
    <location>
        <begin position="412"/>
        <end position="511"/>
    </location>
</feature>
<sequence>MLKLAILAIWITGAICSEGESQLQALPKLPTPTNVRIAKDSDKSVIIRWNFEKPSNVSLLKVKFSIELASDGLRTESFFRIFRVEPYVYRVHDLVPATKYALTLKASSPAWQDSDNAGISFVTLETDYATPLISFIAPTKDEAVAEYLLIWSMPRKMQWLHHYDIEICEGRRPCLKISRGPEDSTANIPIEYDINFSVKVIAVYFVPDTQVIERPSKLYVGDSGPIPPLWILKNIRGEQDGNRVRLPWIPLRPQTGMFAYYDVLVREPAVKKFPDRLQSRPRLKDNSVYEFRSIPKEIDPEIFLTGDTHHWTEEQCRPRRGPLLVVMNRTESGVHFRIIFRQLSMTFGPPEDSDTSLRFLSLGSAAEAFGLTAYEYLRYRIRVCVSSILSPEDSCGNRTEFKTFSYVTKPSPVRNLAVHPSTNGTLIMITWKRPVNPNGPVSGYKLLVQTSLDDNIEETYEKHLPRSARSFTLERSDPRKTYKIAVSAFNLDLDDPEIKLHGNMVYVVFPDSGSGESFYVVLVPICGMALLFLAFLFFGRLARENRVAPDVHFELHGRPAFGVNRGAQI</sequence>
<dbReference type="GO" id="GO:0043235">
    <property type="term" value="C:receptor complex"/>
    <property type="evidence" value="ECO:0007669"/>
    <property type="project" value="TreeGrafter"/>
</dbReference>
<keyword evidence="6" id="KW-0472">Membrane</keyword>
<keyword evidence="2" id="KW-0677">Repeat</keyword>
<keyword evidence="9" id="KW-1185">Reference proteome</keyword>
<evidence type="ECO:0000256" key="7">
    <source>
        <dbReference type="SAM" id="SignalP"/>
    </source>
</evidence>
<gene>
    <name evidence="10" type="primary">LOC100905270</name>
</gene>
<proteinExistence type="predicted"/>
<accession>A0AAJ6QQ86</accession>
<dbReference type="InterPro" id="IPR003961">
    <property type="entry name" value="FN3_dom"/>
</dbReference>
<dbReference type="PANTHER" id="PTHR23036:SF151">
    <property type="entry name" value="FIBRONECTIN TYPE-III DOMAIN-CONTAINING PROTEIN"/>
    <property type="match status" value="1"/>
</dbReference>
<feature type="domain" description="Fibronectin type-III" evidence="8">
    <location>
        <begin position="31"/>
        <end position="127"/>
    </location>
</feature>
<dbReference type="SMART" id="SM00060">
    <property type="entry name" value="FN3"/>
    <property type="match status" value="2"/>
</dbReference>
<feature type="transmembrane region" description="Helical" evidence="6">
    <location>
        <begin position="518"/>
        <end position="538"/>
    </location>
</feature>
<evidence type="ECO:0000256" key="4">
    <source>
        <dbReference type="ARBA" id="ARBA00023170"/>
    </source>
</evidence>
<feature type="chain" id="PRO_5042541141" evidence="7">
    <location>
        <begin position="17"/>
        <end position="569"/>
    </location>
</feature>
<reference evidence="10" key="1">
    <citation type="submission" date="2025-08" db="UniProtKB">
        <authorList>
            <consortium name="RefSeq"/>
        </authorList>
    </citation>
    <scope>IDENTIFICATION</scope>
</reference>
<evidence type="ECO:0000256" key="5">
    <source>
        <dbReference type="ARBA" id="ARBA00023180"/>
    </source>
</evidence>
<dbReference type="PANTHER" id="PTHR23036">
    <property type="entry name" value="CYTOKINE RECEPTOR"/>
    <property type="match status" value="1"/>
</dbReference>
<organism evidence="9 10">
    <name type="scientific">Galendromus occidentalis</name>
    <name type="common">western predatory mite</name>
    <dbReference type="NCBI Taxonomy" id="34638"/>
    <lineage>
        <taxon>Eukaryota</taxon>
        <taxon>Metazoa</taxon>
        <taxon>Ecdysozoa</taxon>
        <taxon>Arthropoda</taxon>
        <taxon>Chelicerata</taxon>
        <taxon>Arachnida</taxon>
        <taxon>Acari</taxon>
        <taxon>Parasitiformes</taxon>
        <taxon>Mesostigmata</taxon>
        <taxon>Gamasina</taxon>
        <taxon>Phytoseioidea</taxon>
        <taxon>Phytoseiidae</taxon>
        <taxon>Typhlodrominae</taxon>
        <taxon>Galendromus</taxon>
    </lineage>
</organism>
<evidence type="ECO:0000256" key="2">
    <source>
        <dbReference type="ARBA" id="ARBA00022737"/>
    </source>
</evidence>
<evidence type="ECO:0000259" key="8">
    <source>
        <dbReference type="PROSITE" id="PS50853"/>
    </source>
</evidence>
<evidence type="ECO:0000256" key="3">
    <source>
        <dbReference type="ARBA" id="ARBA00023157"/>
    </source>
</evidence>
<evidence type="ECO:0000256" key="1">
    <source>
        <dbReference type="ARBA" id="ARBA00022729"/>
    </source>
</evidence>
<keyword evidence="6" id="KW-1133">Transmembrane helix</keyword>
<keyword evidence="6" id="KW-0812">Transmembrane</keyword>
<keyword evidence="5" id="KW-0325">Glycoprotein</keyword>
<dbReference type="GO" id="GO:0019955">
    <property type="term" value="F:cytokine binding"/>
    <property type="evidence" value="ECO:0007669"/>
    <property type="project" value="TreeGrafter"/>
</dbReference>
<feature type="signal peptide" evidence="7">
    <location>
        <begin position="1"/>
        <end position="16"/>
    </location>
</feature>
<dbReference type="RefSeq" id="XP_003740337.1">
    <property type="nucleotide sequence ID" value="XM_003740289.2"/>
</dbReference>
<dbReference type="GO" id="GO:0004896">
    <property type="term" value="F:cytokine receptor activity"/>
    <property type="evidence" value="ECO:0007669"/>
    <property type="project" value="TreeGrafter"/>
</dbReference>
<dbReference type="GeneID" id="100905270"/>